<proteinExistence type="predicted"/>
<dbReference type="EMBL" id="CM026430">
    <property type="protein sequence ID" value="KAG0562883.1"/>
    <property type="molecule type" value="Genomic_DNA"/>
</dbReference>
<protein>
    <submittedName>
        <fullName evidence="1">Uncharacterized protein</fullName>
    </submittedName>
</protein>
<accession>A0A8T0GVG1</accession>
<dbReference type="Proteomes" id="UP000822688">
    <property type="component" value="Chromosome 9"/>
</dbReference>
<dbReference type="AlphaFoldDB" id="A0A8T0GVG1"/>
<evidence type="ECO:0000313" key="1">
    <source>
        <dbReference type="EMBL" id="KAG0562883.1"/>
    </source>
</evidence>
<name>A0A8T0GVG1_CERPU</name>
<reference evidence="1" key="1">
    <citation type="submission" date="2020-06" db="EMBL/GenBank/DDBJ databases">
        <title>WGS assembly of Ceratodon purpureus strain R40.</title>
        <authorList>
            <person name="Carey S.B."/>
            <person name="Jenkins J."/>
            <person name="Shu S."/>
            <person name="Lovell J.T."/>
            <person name="Sreedasyam A."/>
            <person name="Maumus F."/>
            <person name="Tiley G.P."/>
            <person name="Fernandez-Pozo N."/>
            <person name="Barry K."/>
            <person name="Chen C."/>
            <person name="Wang M."/>
            <person name="Lipzen A."/>
            <person name="Daum C."/>
            <person name="Saski C.A."/>
            <person name="Payton A.C."/>
            <person name="Mcbreen J.C."/>
            <person name="Conrad R.E."/>
            <person name="Kollar L.M."/>
            <person name="Olsson S."/>
            <person name="Huttunen S."/>
            <person name="Landis J.B."/>
            <person name="Wickett N.J."/>
            <person name="Johnson M.G."/>
            <person name="Rensing S.A."/>
            <person name="Grimwood J."/>
            <person name="Schmutz J."/>
            <person name="Mcdaniel S.F."/>
        </authorList>
    </citation>
    <scope>NUCLEOTIDE SEQUENCE</scope>
    <source>
        <strain evidence="1">R40</strain>
    </source>
</reference>
<comment type="caution">
    <text evidence="1">The sequence shown here is derived from an EMBL/GenBank/DDBJ whole genome shotgun (WGS) entry which is preliminary data.</text>
</comment>
<sequence length="92" mass="10307">MGGRCSGCIAIVGMSTIGESSALVYDSVKFCVLRQFHRMRGLSAFLGCFLRKHSCESVSGLMTKYCTDFRRGPWFEYQVVKLIGQRVIQMLG</sequence>
<evidence type="ECO:0000313" key="2">
    <source>
        <dbReference type="Proteomes" id="UP000822688"/>
    </source>
</evidence>
<gene>
    <name evidence="1" type="ORF">KC19_9G179400</name>
</gene>
<organism evidence="1 2">
    <name type="scientific">Ceratodon purpureus</name>
    <name type="common">Fire moss</name>
    <name type="synonym">Dicranum purpureum</name>
    <dbReference type="NCBI Taxonomy" id="3225"/>
    <lineage>
        <taxon>Eukaryota</taxon>
        <taxon>Viridiplantae</taxon>
        <taxon>Streptophyta</taxon>
        <taxon>Embryophyta</taxon>
        <taxon>Bryophyta</taxon>
        <taxon>Bryophytina</taxon>
        <taxon>Bryopsida</taxon>
        <taxon>Dicranidae</taxon>
        <taxon>Pseudoditrichales</taxon>
        <taxon>Ditrichaceae</taxon>
        <taxon>Ceratodon</taxon>
    </lineage>
</organism>
<keyword evidence="2" id="KW-1185">Reference proteome</keyword>